<evidence type="ECO:0000256" key="1">
    <source>
        <dbReference type="SAM" id="SignalP"/>
    </source>
</evidence>
<keyword evidence="3" id="KW-1185">Reference proteome</keyword>
<reference evidence="2 3" key="1">
    <citation type="submission" date="2024-09" db="EMBL/GenBank/DDBJ databases">
        <authorList>
            <person name="Sun Q."/>
            <person name="Mori K."/>
        </authorList>
    </citation>
    <scope>NUCLEOTIDE SEQUENCE [LARGE SCALE GENOMIC DNA]</scope>
    <source>
        <strain evidence="2 3">ATCC 51285</strain>
    </source>
</reference>
<evidence type="ECO:0000313" key="2">
    <source>
        <dbReference type="EMBL" id="MFB9887264.1"/>
    </source>
</evidence>
<feature type="chain" id="PRO_5046476452" evidence="1">
    <location>
        <begin position="24"/>
        <end position="262"/>
    </location>
</feature>
<accession>A0ABV5ZGM1</accession>
<sequence>MKGVSRSLSWLFALGLMWSQSVAAEHISFAFADDEPPVSYRTFHHGEVQVVGILPELLRLIFSLQQEHDPGLHAYPWARAQYMVESGQHDGLFTYPSAKRKGYMQFTPSPAYFLDFGYLVFHKDNPYRLQLEHARSFEDLRSLTMIGQLGAEWEDDNVPSFIVRAYAPELTTLMKLLLERRSGDFAIMQPEQARYLAQQLGMEERLALQKVDFIPDSLIPFHLGIRSNHPNAAKLVQDLEQVLNSSAYQQQRQQLLDAYLGK</sequence>
<dbReference type="SUPFAM" id="SSF53850">
    <property type="entry name" value="Periplasmic binding protein-like II"/>
    <property type="match status" value="1"/>
</dbReference>
<dbReference type="RefSeq" id="WP_027314149.1">
    <property type="nucleotide sequence ID" value="NZ_JBHLZN010000004.1"/>
</dbReference>
<keyword evidence="1" id="KW-0732">Signal</keyword>
<name>A0ABV5ZGM1_9GAMM</name>
<comment type="caution">
    <text evidence="2">The sequence shown here is derived from an EMBL/GenBank/DDBJ whole genome shotgun (WGS) entry which is preliminary data.</text>
</comment>
<organism evidence="2 3">
    <name type="scientific">Balneatrix alpica</name>
    <dbReference type="NCBI Taxonomy" id="75684"/>
    <lineage>
        <taxon>Bacteria</taxon>
        <taxon>Pseudomonadati</taxon>
        <taxon>Pseudomonadota</taxon>
        <taxon>Gammaproteobacteria</taxon>
        <taxon>Oceanospirillales</taxon>
        <taxon>Balneatrichaceae</taxon>
        <taxon>Balneatrix</taxon>
    </lineage>
</organism>
<dbReference type="Proteomes" id="UP001589628">
    <property type="component" value="Unassembled WGS sequence"/>
</dbReference>
<proteinExistence type="predicted"/>
<gene>
    <name evidence="2" type="ORF">ACFFLH_12665</name>
</gene>
<dbReference type="Gene3D" id="3.40.190.10">
    <property type="entry name" value="Periplasmic binding protein-like II"/>
    <property type="match status" value="2"/>
</dbReference>
<protein>
    <submittedName>
        <fullName evidence="2">Substrate-binding periplasmic protein</fullName>
    </submittedName>
</protein>
<feature type="signal peptide" evidence="1">
    <location>
        <begin position="1"/>
        <end position="23"/>
    </location>
</feature>
<evidence type="ECO:0000313" key="3">
    <source>
        <dbReference type="Proteomes" id="UP001589628"/>
    </source>
</evidence>
<dbReference type="EMBL" id="JBHLZN010000004">
    <property type="protein sequence ID" value="MFB9887264.1"/>
    <property type="molecule type" value="Genomic_DNA"/>
</dbReference>